<dbReference type="InterPro" id="IPR020103">
    <property type="entry name" value="PsdUridine_synth_cat_dom_sf"/>
</dbReference>
<dbReference type="KEGG" id="cik:H0194_05145"/>
<evidence type="ECO:0000256" key="2">
    <source>
        <dbReference type="ARBA" id="ARBA00031870"/>
    </source>
</evidence>
<sequence>MMAPIPWEKNSMTGSRISLKFMGKILQQPLPIRDGLNPTRARVTPDMGPTRAEDLILELVMSQRHRHPSDDAAAVRARFSAGEVVLRDGTVLGPDDIVAVHSDVYFYRTPAPEEPVPYSIVTVFEDENLLVVDKPPFLATMPRASHITETATVRLRRATGNSELAPAHRLDRLTSGILVFTTRRAVRGAYQRLFAERAVTKTYEAIAPLGEVQAPCTWTSRMTKVPGEIQGHNHTDGEHNAVTACRSITPLSDAEQALVEAVHGPCPPLARYELAPRTGKTHQLRLHMLAAGVPILGDPVYPVTFPVDAEDMRLPMHLTARSIAFDDPVTGEHRSFTTPLDLLDRLNEHPGETA</sequence>
<organism evidence="5 6">
    <name type="scientific">Corynebacterium incognita</name>
    <dbReference type="NCBI Taxonomy" id="2754725"/>
    <lineage>
        <taxon>Bacteria</taxon>
        <taxon>Bacillati</taxon>
        <taxon>Actinomycetota</taxon>
        <taxon>Actinomycetes</taxon>
        <taxon>Mycobacteriales</taxon>
        <taxon>Corynebacteriaceae</taxon>
        <taxon>Corynebacterium</taxon>
    </lineage>
</organism>
<comment type="catalytic activity">
    <reaction evidence="1">
        <text>a uridine in RNA = a pseudouridine in RNA</text>
        <dbReference type="Rhea" id="RHEA:48348"/>
        <dbReference type="Rhea" id="RHEA-COMP:12068"/>
        <dbReference type="Rhea" id="RHEA-COMP:12069"/>
        <dbReference type="ChEBI" id="CHEBI:65314"/>
        <dbReference type="ChEBI" id="CHEBI:65315"/>
    </reaction>
</comment>
<reference evidence="5 6" key="1">
    <citation type="submission" date="2020-07" db="EMBL/GenBank/DDBJ databases">
        <title>Complete genome and description of Corynebacterium incognita strain Marseille-Q3630 sp. nov.</title>
        <authorList>
            <person name="Boxberger M."/>
        </authorList>
    </citation>
    <scope>NUCLEOTIDE SEQUENCE [LARGE SCALE GENOMIC DNA]</scope>
    <source>
        <strain evidence="5 6">Marseille-Q3630</strain>
    </source>
</reference>
<dbReference type="GO" id="GO:0140098">
    <property type="term" value="F:catalytic activity, acting on RNA"/>
    <property type="evidence" value="ECO:0007669"/>
    <property type="project" value="UniProtKB-ARBA"/>
</dbReference>
<evidence type="ECO:0000259" key="4">
    <source>
        <dbReference type="Pfam" id="PF00849"/>
    </source>
</evidence>
<gene>
    <name evidence="5" type="ORF">H0194_05145</name>
</gene>
<name>A0A7G7CRZ0_9CORY</name>
<dbReference type="PANTHER" id="PTHR21600">
    <property type="entry name" value="MITOCHONDRIAL RNA PSEUDOURIDINE SYNTHASE"/>
    <property type="match status" value="1"/>
</dbReference>
<accession>A0A7G7CRZ0</accession>
<keyword evidence="6" id="KW-1185">Reference proteome</keyword>
<dbReference type="GO" id="GO:0000455">
    <property type="term" value="P:enzyme-directed rRNA pseudouridine synthesis"/>
    <property type="evidence" value="ECO:0007669"/>
    <property type="project" value="TreeGrafter"/>
</dbReference>
<dbReference type="Pfam" id="PF00849">
    <property type="entry name" value="PseudoU_synth_2"/>
    <property type="match status" value="1"/>
</dbReference>
<evidence type="ECO:0000313" key="5">
    <source>
        <dbReference type="EMBL" id="QNE90356.1"/>
    </source>
</evidence>
<dbReference type="SUPFAM" id="SSF55120">
    <property type="entry name" value="Pseudouridine synthase"/>
    <property type="match status" value="1"/>
</dbReference>
<protein>
    <recommendedName>
        <fullName evidence="2">RNA pseudouridylate synthase</fullName>
    </recommendedName>
    <alternativeName>
        <fullName evidence="3">RNA-uridine isomerase</fullName>
    </alternativeName>
</protein>
<dbReference type="AlphaFoldDB" id="A0A7G7CRZ0"/>
<dbReference type="InterPro" id="IPR006145">
    <property type="entry name" value="PsdUridine_synth_RsuA/RluA"/>
</dbReference>
<dbReference type="PANTHER" id="PTHR21600:SF84">
    <property type="entry name" value="PSEUDOURIDINE SYNTHASE RSUA_RLUA-LIKE DOMAIN-CONTAINING PROTEIN"/>
    <property type="match status" value="1"/>
</dbReference>
<dbReference type="EMBL" id="CP059404">
    <property type="protein sequence ID" value="QNE90356.1"/>
    <property type="molecule type" value="Genomic_DNA"/>
</dbReference>
<evidence type="ECO:0000256" key="3">
    <source>
        <dbReference type="ARBA" id="ARBA00033164"/>
    </source>
</evidence>
<feature type="domain" description="Pseudouridine synthase RsuA/RluA-like" evidence="4">
    <location>
        <begin position="128"/>
        <end position="289"/>
    </location>
</feature>
<dbReference type="GO" id="GO:0009982">
    <property type="term" value="F:pseudouridine synthase activity"/>
    <property type="evidence" value="ECO:0007669"/>
    <property type="project" value="InterPro"/>
</dbReference>
<dbReference type="GO" id="GO:0003723">
    <property type="term" value="F:RNA binding"/>
    <property type="evidence" value="ECO:0007669"/>
    <property type="project" value="InterPro"/>
</dbReference>
<dbReference type="Proteomes" id="UP000515743">
    <property type="component" value="Chromosome"/>
</dbReference>
<proteinExistence type="predicted"/>
<evidence type="ECO:0000313" key="6">
    <source>
        <dbReference type="Proteomes" id="UP000515743"/>
    </source>
</evidence>
<dbReference type="Gene3D" id="3.30.2350.10">
    <property type="entry name" value="Pseudouridine synthase"/>
    <property type="match status" value="1"/>
</dbReference>
<dbReference type="InterPro" id="IPR050188">
    <property type="entry name" value="RluA_PseudoU_synthase"/>
</dbReference>
<dbReference type="PROSITE" id="PS01129">
    <property type="entry name" value="PSI_RLU"/>
    <property type="match status" value="1"/>
</dbReference>
<dbReference type="InterPro" id="IPR006224">
    <property type="entry name" value="PsdUridine_synth_RluA-like_CS"/>
</dbReference>
<evidence type="ECO:0000256" key="1">
    <source>
        <dbReference type="ARBA" id="ARBA00000073"/>
    </source>
</evidence>
<dbReference type="RefSeq" id="WP_185176729.1">
    <property type="nucleotide sequence ID" value="NZ_CP059404.1"/>
</dbReference>